<dbReference type="AlphaFoldDB" id="A0A8H3RMS9"/>
<gene>
    <name evidence="1" type="ORF">IFM46972_03070</name>
</gene>
<dbReference type="SUPFAM" id="SSF55961">
    <property type="entry name" value="Bet v1-like"/>
    <property type="match status" value="1"/>
</dbReference>
<evidence type="ECO:0008006" key="3">
    <source>
        <dbReference type="Google" id="ProtNLM"/>
    </source>
</evidence>
<protein>
    <recommendedName>
        <fullName evidence="3">SRPBCC family protein</fullName>
    </recommendedName>
</protein>
<dbReference type="CDD" id="cd07821">
    <property type="entry name" value="PYR_PYL_RCAR_like"/>
    <property type="match status" value="1"/>
</dbReference>
<reference evidence="1 2" key="1">
    <citation type="submission" date="2020-01" db="EMBL/GenBank/DDBJ databases">
        <title>Draft genome sequence of Aspergillus udagawae IFM 46972.</title>
        <authorList>
            <person name="Takahashi H."/>
            <person name="Yaguchi T."/>
        </authorList>
    </citation>
    <scope>NUCLEOTIDE SEQUENCE [LARGE SCALE GENOMIC DNA]</scope>
    <source>
        <strain evidence="1 2">IFM 46972</strain>
    </source>
</reference>
<proteinExistence type="predicted"/>
<dbReference type="Proteomes" id="UP000465221">
    <property type="component" value="Unassembled WGS sequence"/>
</dbReference>
<sequence length="145" mass="16402">MTIFKVHEYSGTIHAPIGEVWALLSAFGSPRLWMPNCILTTVEGFGIGSTRTIAFDTNPDVMIRETLDCVDVTKYSVRVHIDRDDLPGIDSYGTFSLKQISHHETEMMWLGESSIPDEEGRAVLKVWLDRTYKGFEKSLNKLLAH</sequence>
<evidence type="ECO:0000313" key="2">
    <source>
        <dbReference type="Proteomes" id="UP000465221"/>
    </source>
</evidence>
<name>A0A8H3RMS9_9EURO</name>
<dbReference type="InterPro" id="IPR023393">
    <property type="entry name" value="START-like_dom_sf"/>
</dbReference>
<dbReference type="Gene3D" id="3.30.530.20">
    <property type="match status" value="1"/>
</dbReference>
<dbReference type="InterPro" id="IPR019587">
    <property type="entry name" value="Polyketide_cyclase/dehydratase"/>
</dbReference>
<evidence type="ECO:0000313" key="1">
    <source>
        <dbReference type="EMBL" id="GFF30937.1"/>
    </source>
</evidence>
<accession>A0A8H3RMS9</accession>
<comment type="caution">
    <text evidence="1">The sequence shown here is derived from an EMBL/GenBank/DDBJ whole genome shotgun (WGS) entry which is preliminary data.</text>
</comment>
<dbReference type="EMBL" id="BLKC01000016">
    <property type="protein sequence ID" value="GFF30937.1"/>
    <property type="molecule type" value="Genomic_DNA"/>
</dbReference>
<organism evidence="1 2">
    <name type="scientific">Aspergillus udagawae</name>
    <dbReference type="NCBI Taxonomy" id="91492"/>
    <lineage>
        <taxon>Eukaryota</taxon>
        <taxon>Fungi</taxon>
        <taxon>Dikarya</taxon>
        <taxon>Ascomycota</taxon>
        <taxon>Pezizomycotina</taxon>
        <taxon>Eurotiomycetes</taxon>
        <taxon>Eurotiomycetidae</taxon>
        <taxon>Eurotiales</taxon>
        <taxon>Aspergillaceae</taxon>
        <taxon>Aspergillus</taxon>
        <taxon>Aspergillus subgen. Fumigati</taxon>
    </lineage>
</organism>
<dbReference type="Pfam" id="PF10604">
    <property type="entry name" value="Polyketide_cyc2"/>
    <property type="match status" value="1"/>
</dbReference>